<gene>
    <name evidence="2" type="ORF">BDY17DRAFT_296817</name>
</gene>
<evidence type="ECO:0000313" key="2">
    <source>
        <dbReference type="EMBL" id="KAF2483123.1"/>
    </source>
</evidence>
<protein>
    <submittedName>
        <fullName evidence="2">Uncharacterized protein</fullName>
    </submittedName>
</protein>
<dbReference type="EMBL" id="MU001635">
    <property type="protein sequence ID" value="KAF2483123.1"/>
    <property type="molecule type" value="Genomic_DNA"/>
</dbReference>
<feature type="region of interest" description="Disordered" evidence="1">
    <location>
        <begin position="1"/>
        <end position="162"/>
    </location>
</feature>
<dbReference type="AlphaFoldDB" id="A0A6A6PUL6"/>
<dbReference type="Proteomes" id="UP000799767">
    <property type="component" value="Unassembled WGS sequence"/>
</dbReference>
<accession>A0A6A6PUL6</accession>
<dbReference type="RefSeq" id="XP_033589693.1">
    <property type="nucleotide sequence ID" value="XM_033733506.1"/>
</dbReference>
<keyword evidence="3" id="KW-1185">Reference proteome</keyword>
<evidence type="ECO:0000313" key="3">
    <source>
        <dbReference type="Proteomes" id="UP000799767"/>
    </source>
</evidence>
<dbReference type="GeneID" id="54474508"/>
<evidence type="ECO:0000256" key="1">
    <source>
        <dbReference type="SAM" id="MobiDB-lite"/>
    </source>
</evidence>
<feature type="compositionally biased region" description="Basic residues" evidence="1">
    <location>
        <begin position="75"/>
        <end position="84"/>
    </location>
</feature>
<sequence>MLSTPHTAPSTHEMPRQTRRMVPQLPHPALQERQGYRSSRPKKRTIAKPSSNNRSQRHLRSLPPQRSRAPQTPPRNRRAARRVQIHQSSNIPRHSSRFLSVDAQMPQHPRQQHPLPKPRYTHPDEKGTQNAQTRQKGRRTPRKSRQHSGNRVCREYSTPSRP</sequence>
<proteinExistence type="predicted"/>
<organism evidence="2 3">
    <name type="scientific">Neohortaea acidophila</name>
    <dbReference type="NCBI Taxonomy" id="245834"/>
    <lineage>
        <taxon>Eukaryota</taxon>
        <taxon>Fungi</taxon>
        <taxon>Dikarya</taxon>
        <taxon>Ascomycota</taxon>
        <taxon>Pezizomycotina</taxon>
        <taxon>Dothideomycetes</taxon>
        <taxon>Dothideomycetidae</taxon>
        <taxon>Mycosphaerellales</taxon>
        <taxon>Teratosphaeriaceae</taxon>
        <taxon>Neohortaea</taxon>
    </lineage>
</organism>
<name>A0A6A6PUL6_9PEZI</name>
<feature type="compositionally biased region" description="Polar residues" evidence="1">
    <location>
        <begin position="1"/>
        <end position="10"/>
    </location>
</feature>
<reference evidence="2" key="1">
    <citation type="journal article" date="2020" name="Stud. Mycol.">
        <title>101 Dothideomycetes genomes: a test case for predicting lifestyles and emergence of pathogens.</title>
        <authorList>
            <person name="Haridas S."/>
            <person name="Albert R."/>
            <person name="Binder M."/>
            <person name="Bloem J."/>
            <person name="Labutti K."/>
            <person name="Salamov A."/>
            <person name="Andreopoulos B."/>
            <person name="Baker S."/>
            <person name="Barry K."/>
            <person name="Bills G."/>
            <person name="Bluhm B."/>
            <person name="Cannon C."/>
            <person name="Castanera R."/>
            <person name="Culley D."/>
            <person name="Daum C."/>
            <person name="Ezra D."/>
            <person name="Gonzalez J."/>
            <person name="Henrissat B."/>
            <person name="Kuo A."/>
            <person name="Liang C."/>
            <person name="Lipzen A."/>
            <person name="Lutzoni F."/>
            <person name="Magnuson J."/>
            <person name="Mondo S."/>
            <person name="Nolan M."/>
            <person name="Ohm R."/>
            <person name="Pangilinan J."/>
            <person name="Park H.-J."/>
            <person name="Ramirez L."/>
            <person name="Alfaro M."/>
            <person name="Sun H."/>
            <person name="Tritt A."/>
            <person name="Yoshinaga Y."/>
            <person name="Zwiers L.-H."/>
            <person name="Turgeon B."/>
            <person name="Goodwin S."/>
            <person name="Spatafora J."/>
            <person name="Crous P."/>
            <person name="Grigoriev I."/>
        </authorList>
    </citation>
    <scope>NUCLEOTIDE SEQUENCE</scope>
    <source>
        <strain evidence="2">CBS 113389</strain>
    </source>
</reference>
<feature type="compositionally biased region" description="Basic residues" evidence="1">
    <location>
        <begin position="135"/>
        <end position="148"/>
    </location>
</feature>